<name>A0A8C4WIJ1_9SAUR</name>
<sequence length="181" mass="20842">VRDLQEQPLSRQEKVKIVSSILKQAPPEEFCEAFSDLRLLVGDDSLMCQEAASLCALHNKLHFIPVRRKECEVLLTRHNELEEKHFLDSQRQVSFKFDHLRKEASDFQAHPQEDEKGEEWRRALYEGLKAYVSSHYPGGICSCSHRSIRSHIVCQLVDKVEGVLRKATKLMSGLQRESVIS</sequence>
<comment type="function">
    <text evidence="2">F-actin-capping proteins bind in a Ca(2+)-independent manner to the fast growing ends of actin filaments (barbed end) thereby blocking the exchange of subunits at these ends. Unlike other capping proteins (such as gelsolin and severin), these proteins do not sever actin filaments.</text>
</comment>
<dbReference type="GO" id="GO:0030863">
    <property type="term" value="C:cortical cytoskeleton"/>
    <property type="evidence" value="ECO:0007669"/>
    <property type="project" value="TreeGrafter"/>
</dbReference>
<keyword evidence="2" id="KW-0009">Actin-binding</keyword>
<comment type="similarity">
    <text evidence="2">Belongs to the F-actin-capping protein alpha subunit family.</text>
</comment>
<dbReference type="AlphaFoldDB" id="A0A8C4WIJ1"/>
<dbReference type="PANTHER" id="PTHR10653:SF2">
    <property type="entry name" value="F-ACTIN-CAPPING PROTEIN SUBUNIT ALPHA-2"/>
    <property type="match status" value="1"/>
</dbReference>
<dbReference type="OrthoDB" id="340550at2759"/>
<dbReference type="GO" id="GO:0051016">
    <property type="term" value="P:barbed-end actin filament capping"/>
    <property type="evidence" value="ECO:0007669"/>
    <property type="project" value="UniProtKB-UniRule"/>
</dbReference>
<proteinExistence type="inferred from homology"/>
<evidence type="ECO:0000256" key="2">
    <source>
        <dbReference type="RuleBase" id="RU365077"/>
    </source>
</evidence>
<dbReference type="Ensembl" id="ENSGEVT00005016513.1">
    <property type="protein sequence ID" value="ENSGEVP00005015712.1"/>
    <property type="gene ID" value="ENSGEVG00005011153.1"/>
</dbReference>
<accession>A0A8C4WIJ1</accession>
<dbReference type="GO" id="GO:0030036">
    <property type="term" value="P:actin cytoskeleton organization"/>
    <property type="evidence" value="ECO:0007669"/>
    <property type="project" value="TreeGrafter"/>
</dbReference>
<reference evidence="3" key="2">
    <citation type="submission" date="2025-08" db="UniProtKB">
        <authorList>
            <consortium name="Ensembl"/>
        </authorList>
    </citation>
    <scope>IDENTIFICATION</scope>
</reference>
<reference evidence="3" key="1">
    <citation type="submission" date="2019-06" db="EMBL/GenBank/DDBJ databases">
        <title>G10K-VGP Goodes thornscrub tortoise genome, primary haplotype.</title>
        <authorList>
            <person name="Murphy B."/>
            <person name="Edwards T."/>
            <person name="Rhie A."/>
            <person name="Koren S."/>
            <person name="Phillippy A."/>
            <person name="Fedrigo O."/>
            <person name="Haase B."/>
            <person name="Mountcastle J."/>
            <person name="Lewin H."/>
            <person name="Damas J."/>
            <person name="Howe K."/>
            <person name="Formenti G."/>
            <person name="Myers G."/>
            <person name="Durbin R."/>
            <person name="Jarvis E.D."/>
        </authorList>
    </citation>
    <scope>NUCLEOTIDE SEQUENCE [LARGE SCALE GENOMIC DNA]</scope>
</reference>
<evidence type="ECO:0000313" key="4">
    <source>
        <dbReference type="Proteomes" id="UP000694390"/>
    </source>
</evidence>
<dbReference type="Proteomes" id="UP000694390">
    <property type="component" value="Chromosome 10"/>
</dbReference>
<dbReference type="InterPro" id="IPR042489">
    <property type="entry name" value="CapZ_alpha_1"/>
</dbReference>
<reference evidence="3" key="3">
    <citation type="submission" date="2025-09" db="UniProtKB">
        <authorList>
            <consortium name="Ensembl"/>
        </authorList>
    </citation>
    <scope>IDENTIFICATION</scope>
</reference>
<dbReference type="GO" id="GO:0051015">
    <property type="term" value="F:actin filament binding"/>
    <property type="evidence" value="ECO:0007669"/>
    <property type="project" value="TreeGrafter"/>
</dbReference>
<dbReference type="GO" id="GO:0008290">
    <property type="term" value="C:F-actin capping protein complex"/>
    <property type="evidence" value="ECO:0007669"/>
    <property type="project" value="UniProtKB-UniRule"/>
</dbReference>
<organism evidence="3 4">
    <name type="scientific">Gopherus evgoodei</name>
    <name type="common">Goodes thornscrub tortoise</name>
    <dbReference type="NCBI Taxonomy" id="1825980"/>
    <lineage>
        <taxon>Eukaryota</taxon>
        <taxon>Metazoa</taxon>
        <taxon>Chordata</taxon>
        <taxon>Craniata</taxon>
        <taxon>Vertebrata</taxon>
        <taxon>Euteleostomi</taxon>
        <taxon>Archelosauria</taxon>
        <taxon>Testudinata</taxon>
        <taxon>Testudines</taxon>
        <taxon>Cryptodira</taxon>
        <taxon>Durocryptodira</taxon>
        <taxon>Testudinoidea</taxon>
        <taxon>Testudinidae</taxon>
        <taxon>Gopherus</taxon>
    </lineage>
</organism>
<dbReference type="Gene3D" id="3.30.1140.60">
    <property type="entry name" value="F-actin capping protein, alpha subunit"/>
    <property type="match status" value="1"/>
</dbReference>
<protein>
    <recommendedName>
        <fullName evidence="2">F-actin-capping protein subunit alpha</fullName>
    </recommendedName>
</protein>
<dbReference type="InterPro" id="IPR002189">
    <property type="entry name" value="CapZ_alpha"/>
</dbReference>
<evidence type="ECO:0000313" key="3">
    <source>
        <dbReference type="Ensembl" id="ENSGEVP00005015712.1"/>
    </source>
</evidence>
<dbReference type="Pfam" id="PF01267">
    <property type="entry name" value="F-actin_cap_A"/>
    <property type="match status" value="1"/>
</dbReference>
<dbReference type="InterPro" id="IPR037282">
    <property type="entry name" value="CapZ_alpha/beta"/>
</dbReference>
<dbReference type="PANTHER" id="PTHR10653">
    <property type="entry name" value="F-ACTIN-CAPPING PROTEIN SUBUNIT ALPHA"/>
    <property type="match status" value="1"/>
</dbReference>
<evidence type="ECO:0000256" key="1">
    <source>
        <dbReference type="ARBA" id="ARBA00022467"/>
    </source>
</evidence>
<dbReference type="GeneTree" id="ENSGT00950000183119"/>
<keyword evidence="1 2" id="KW-0117">Actin capping</keyword>
<comment type="subunit">
    <text evidence="2">Heterodimer of an alpha and a beta subunit.</text>
</comment>
<keyword evidence="4" id="KW-1185">Reference proteome</keyword>
<dbReference type="SUPFAM" id="SSF90096">
    <property type="entry name" value="Subunits of heterodimeric actin filament capping protein Capz"/>
    <property type="match status" value="1"/>
</dbReference>